<evidence type="ECO:0008006" key="4">
    <source>
        <dbReference type="Google" id="ProtNLM"/>
    </source>
</evidence>
<feature type="compositionally biased region" description="Basic and acidic residues" evidence="1">
    <location>
        <begin position="1"/>
        <end position="35"/>
    </location>
</feature>
<dbReference type="Proteomes" id="UP000801492">
    <property type="component" value="Unassembled WGS sequence"/>
</dbReference>
<sequence>MKTDETKKKQHETSKQSRERVKGQQNRRENEERMSKQQQGKLEEELLIDTWNVREAQRKFARRNIRPSTMTIRHRLRKNNFQWHGIKIKPLLAERWAQENSDRSWDNSIFMNKVSFGHCFKGPSNTVSTIDHLQNCVLGMTSRCGCYKRTTIRNMVADTACPERKKTTSRYWIGRFSHQTPILSKCVRAVNGRVADRPIQNQTGQQDLENEKETRLKLDSKSRRQNYGMCECEDKPWWVLSKR</sequence>
<protein>
    <recommendedName>
        <fullName evidence="4">Transposase Tc1-like domain-containing protein</fullName>
    </recommendedName>
</protein>
<name>A0A8K0GEV0_IGNLU</name>
<evidence type="ECO:0000256" key="1">
    <source>
        <dbReference type="SAM" id="MobiDB-lite"/>
    </source>
</evidence>
<evidence type="ECO:0000313" key="2">
    <source>
        <dbReference type="EMBL" id="KAF2899217.1"/>
    </source>
</evidence>
<gene>
    <name evidence="2" type="ORF">ILUMI_06959</name>
</gene>
<accession>A0A8K0GEV0</accession>
<dbReference type="AlphaFoldDB" id="A0A8K0GEV0"/>
<dbReference type="EMBL" id="VTPC01002972">
    <property type="protein sequence ID" value="KAF2899217.1"/>
    <property type="molecule type" value="Genomic_DNA"/>
</dbReference>
<evidence type="ECO:0000313" key="3">
    <source>
        <dbReference type="Proteomes" id="UP000801492"/>
    </source>
</evidence>
<comment type="caution">
    <text evidence="2">The sequence shown here is derived from an EMBL/GenBank/DDBJ whole genome shotgun (WGS) entry which is preliminary data.</text>
</comment>
<keyword evidence="3" id="KW-1185">Reference proteome</keyword>
<organism evidence="2 3">
    <name type="scientific">Ignelater luminosus</name>
    <name type="common">Cucubano</name>
    <name type="synonym">Pyrophorus luminosus</name>
    <dbReference type="NCBI Taxonomy" id="2038154"/>
    <lineage>
        <taxon>Eukaryota</taxon>
        <taxon>Metazoa</taxon>
        <taxon>Ecdysozoa</taxon>
        <taxon>Arthropoda</taxon>
        <taxon>Hexapoda</taxon>
        <taxon>Insecta</taxon>
        <taxon>Pterygota</taxon>
        <taxon>Neoptera</taxon>
        <taxon>Endopterygota</taxon>
        <taxon>Coleoptera</taxon>
        <taxon>Polyphaga</taxon>
        <taxon>Elateriformia</taxon>
        <taxon>Elateroidea</taxon>
        <taxon>Elateridae</taxon>
        <taxon>Agrypninae</taxon>
        <taxon>Pyrophorini</taxon>
        <taxon>Ignelater</taxon>
    </lineage>
</organism>
<feature type="region of interest" description="Disordered" evidence="1">
    <location>
        <begin position="1"/>
        <end position="40"/>
    </location>
</feature>
<proteinExistence type="predicted"/>
<reference evidence="2" key="1">
    <citation type="submission" date="2019-08" db="EMBL/GenBank/DDBJ databases">
        <title>The genome of the North American firefly Photinus pyralis.</title>
        <authorList>
            <consortium name="Photinus pyralis genome working group"/>
            <person name="Fallon T.R."/>
            <person name="Sander Lower S.E."/>
            <person name="Weng J.-K."/>
        </authorList>
    </citation>
    <scope>NUCLEOTIDE SEQUENCE</scope>
    <source>
        <strain evidence="2">TRF0915ILg1</strain>
        <tissue evidence="2">Whole body</tissue>
    </source>
</reference>